<feature type="compositionally biased region" description="Pro residues" evidence="1">
    <location>
        <begin position="373"/>
        <end position="396"/>
    </location>
</feature>
<dbReference type="SUPFAM" id="SSF81606">
    <property type="entry name" value="PP2C-like"/>
    <property type="match status" value="1"/>
</dbReference>
<evidence type="ECO:0000313" key="3">
    <source>
        <dbReference type="EMBL" id="MBB4925747.1"/>
    </source>
</evidence>
<evidence type="ECO:0000313" key="4">
    <source>
        <dbReference type="Proteomes" id="UP000540506"/>
    </source>
</evidence>
<evidence type="ECO:0000256" key="1">
    <source>
        <dbReference type="SAM" id="MobiDB-lite"/>
    </source>
</evidence>
<dbReference type="SMART" id="SM00332">
    <property type="entry name" value="PP2Cc"/>
    <property type="match status" value="1"/>
</dbReference>
<dbReference type="Pfam" id="PF12773">
    <property type="entry name" value="DZR"/>
    <property type="match status" value="1"/>
</dbReference>
<dbReference type="InterPro" id="IPR036457">
    <property type="entry name" value="PPM-type-like_dom_sf"/>
</dbReference>
<keyword evidence="4" id="KW-1185">Reference proteome</keyword>
<protein>
    <submittedName>
        <fullName evidence="3">Serine/threonine protein phosphatase PrpC</fullName>
    </submittedName>
</protein>
<reference evidence="3 4" key="1">
    <citation type="submission" date="2020-08" db="EMBL/GenBank/DDBJ databases">
        <title>Sequencing the genomes of 1000 actinobacteria strains.</title>
        <authorList>
            <person name="Klenk H.-P."/>
        </authorList>
    </citation>
    <scope>NUCLEOTIDE SEQUENCE [LARGE SCALE GENOMIC DNA]</scope>
    <source>
        <strain evidence="3 4">DSM 41654</strain>
    </source>
</reference>
<gene>
    <name evidence="3" type="ORF">FHR34_004740</name>
</gene>
<proteinExistence type="predicted"/>
<organism evidence="3 4">
    <name type="scientific">Kitasatospora kifunensis</name>
    <name type="common">Streptomyces kifunensis</name>
    <dbReference type="NCBI Taxonomy" id="58351"/>
    <lineage>
        <taxon>Bacteria</taxon>
        <taxon>Bacillati</taxon>
        <taxon>Actinomycetota</taxon>
        <taxon>Actinomycetes</taxon>
        <taxon>Kitasatosporales</taxon>
        <taxon>Streptomycetaceae</taxon>
        <taxon>Kitasatospora</taxon>
    </lineage>
</organism>
<accession>A0A7W7R5E4</accession>
<feature type="region of interest" description="Disordered" evidence="1">
    <location>
        <begin position="368"/>
        <end position="396"/>
    </location>
</feature>
<dbReference type="EMBL" id="JACHJV010000001">
    <property type="protein sequence ID" value="MBB4925747.1"/>
    <property type="molecule type" value="Genomic_DNA"/>
</dbReference>
<dbReference type="PROSITE" id="PS51746">
    <property type="entry name" value="PPM_2"/>
    <property type="match status" value="1"/>
</dbReference>
<feature type="domain" description="PPM-type phosphatase" evidence="2">
    <location>
        <begin position="89"/>
        <end position="344"/>
    </location>
</feature>
<name>A0A7W7R5E4_KITKI</name>
<dbReference type="SMART" id="SM00331">
    <property type="entry name" value="PP2C_SIG"/>
    <property type="match status" value="1"/>
</dbReference>
<dbReference type="Pfam" id="PF13672">
    <property type="entry name" value="PP2C_2"/>
    <property type="match status" value="1"/>
</dbReference>
<dbReference type="CDD" id="cd00143">
    <property type="entry name" value="PP2Cc"/>
    <property type="match status" value="1"/>
</dbReference>
<dbReference type="Proteomes" id="UP000540506">
    <property type="component" value="Unassembled WGS sequence"/>
</dbReference>
<dbReference type="AlphaFoldDB" id="A0A7W7R5E4"/>
<dbReference type="Gene3D" id="3.60.40.10">
    <property type="entry name" value="PPM-type phosphatase domain"/>
    <property type="match status" value="1"/>
</dbReference>
<dbReference type="InterPro" id="IPR001932">
    <property type="entry name" value="PPM-type_phosphatase-like_dom"/>
</dbReference>
<dbReference type="InterPro" id="IPR025874">
    <property type="entry name" value="DZR"/>
</dbReference>
<sequence>MEHQRVCPFCAEPLDPEDAFCGACGRNLSAAAERARPPGQAAADELDDFELRAPNGCVHCGSPQVSPDGYCEACGGAQPRPRDHQERELSGVAGVSDRGVRHHRNEDAFAVAATSLPGGESAQVAVVCDGVSSATRPDEASQAAADSASEALLTALEHGLAPEPAMRKAILTAAEAVAELGRDGDRQPGRNAPACTFVGAVAAAGVITVGWVGDSRAYWIPDDRAGAEPYRLTEDDSWAAGMVAAGLMSEAEAYADARAHAITGWLGADAEEVEPHTIAFTPHVPGVLLICTDGLWNYAEAATELADLVRFNARQDPLRAARALVAFAVAAGGHDNITVALLPVLPDPAGGYTDTLVDLPVITVPPAEQATVPAPPAPSAAPPLPPLPPHPPLPPR</sequence>
<dbReference type="RefSeq" id="WP_184938181.1">
    <property type="nucleotide sequence ID" value="NZ_JACHJV010000001.1"/>
</dbReference>
<comment type="caution">
    <text evidence="3">The sequence shown here is derived from an EMBL/GenBank/DDBJ whole genome shotgun (WGS) entry which is preliminary data.</text>
</comment>
<evidence type="ECO:0000259" key="2">
    <source>
        <dbReference type="PROSITE" id="PS51746"/>
    </source>
</evidence>